<evidence type="ECO:0000256" key="1">
    <source>
        <dbReference type="ARBA" id="ARBA00001974"/>
    </source>
</evidence>
<feature type="binding site" evidence="9">
    <location>
        <position position="293"/>
    </location>
    <ligand>
        <name>D-dopa</name>
        <dbReference type="ChEBI" id="CHEBI:149689"/>
    </ligand>
</feature>
<accession>A0A8J3QDC5</accession>
<dbReference type="SUPFAM" id="SSF54373">
    <property type="entry name" value="FAD-linked reductases, C-terminal domain"/>
    <property type="match status" value="1"/>
</dbReference>
<evidence type="ECO:0000256" key="6">
    <source>
        <dbReference type="ARBA" id="ARBA00039101"/>
    </source>
</evidence>
<evidence type="ECO:0000256" key="2">
    <source>
        <dbReference type="ARBA" id="ARBA00006730"/>
    </source>
</evidence>
<dbReference type="AlphaFoldDB" id="A0A8J3QDC5"/>
<dbReference type="Gene3D" id="3.40.50.720">
    <property type="entry name" value="NAD(P)-binding Rossmann-like Domain"/>
    <property type="match status" value="1"/>
</dbReference>
<dbReference type="PROSITE" id="PS00677">
    <property type="entry name" value="DAO"/>
    <property type="match status" value="1"/>
</dbReference>
<keyword evidence="5" id="KW-0560">Oxidoreductase</keyword>
<feature type="binding site" evidence="9">
    <location>
        <position position="216"/>
    </location>
    <ligand>
        <name>D-dopa</name>
        <dbReference type="ChEBI" id="CHEBI:149689"/>
    </ligand>
</feature>
<evidence type="ECO:0000313" key="12">
    <source>
        <dbReference type="Proteomes" id="UP000612899"/>
    </source>
</evidence>
<keyword evidence="4 9" id="KW-0274">FAD</keyword>
<evidence type="ECO:0000256" key="8">
    <source>
        <dbReference type="ARBA" id="ARBA00049547"/>
    </source>
</evidence>
<dbReference type="GO" id="GO:0003884">
    <property type="term" value="F:D-amino-acid oxidase activity"/>
    <property type="evidence" value="ECO:0007669"/>
    <property type="project" value="UniProtKB-EC"/>
</dbReference>
<dbReference type="RefSeq" id="WP_203911073.1">
    <property type="nucleotide sequence ID" value="NZ_BONY01000035.1"/>
</dbReference>
<comment type="cofactor">
    <cofactor evidence="1 9">
        <name>FAD</name>
        <dbReference type="ChEBI" id="CHEBI:57692"/>
    </cofactor>
</comment>
<organism evidence="11 12">
    <name type="scientific">Rhizocola hellebori</name>
    <dbReference type="NCBI Taxonomy" id="1392758"/>
    <lineage>
        <taxon>Bacteria</taxon>
        <taxon>Bacillati</taxon>
        <taxon>Actinomycetota</taxon>
        <taxon>Actinomycetes</taxon>
        <taxon>Micromonosporales</taxon>
        <taxon>Micromonosporaceae</taxon>
        <taxon>Rhizocola</taxon>
    </lineage>
</organism>
<keyword evidence="12" id="KW-1185">Reference proteome</keyword>
<feature type="binding site" evidence="9">
    <location>
        <begin position="43"/>
        <end position="44"/>
    </location>
    <ligand>
        <name>FAD</name>
        <dbReference type="ChEBI" id="CHEBI:57692"/>
    </ligand>
</feature>
<feature type="binding site" evidence="9">
    <location>
        <position position="271"/>
    </location>
    <ligand>
        <name>D-dopa</name>
        <dbReference type="ChEBI" id="CHEBI:149689"/>
    </ligand>
</feature>
<evidence type="ECO:0000259" key="10">
    <source>
        <dbReference type="Pfam" id="PF01266"/>
    </source>
</evidence>
<feature type="domain" description="FAD dependent oxidoreductase" evidence="10">
    <location>
        <begin position="8"/>
        <end position="308"/>
    </location>
</feature>
<dbReference type="InterPro" id="IPR006076">
    <property type="entry name" value="FAD-dep_OxRdtase"/>
</dbReference>
<evidence type="ECO:0000256" key="5">
    <source>
        <dbReference type="ARBA" id="ARBA00023002"/>
    </source>
</evidence>
<dbReference type="GO" id="GO:0019478">
    <property type="term" value="P:D-amino acid catabolic process"/>
    <property type="evidence" value="ECO:0007669"/>
    <property type="project" value="TreeGrafter"/>
</dbReference>
<name>A0A8J3QDC5_9ACTN</name>
<dbReference type="SUPFAM" id="SSF51971">
    <property type="entry name" value="Nucleotide-binding domain"/>
    <property type="match status" value="1"/>
</dbReference>
<dbReference type="EMBL" id="BONY01000035">
    <property type="protein sequence ID" value="GIH07281.1"/>
    <property type="molecule type" value="Genomic_DNA"/>
</dbReference>
<proteinExistence type="inferred from homology"/>
<dbReference type="Gene3D" id="3.30.9.10">
    <property type="entry name" value="D-Amino Acid Oxidase, subunit A, domain 2"/>
    <property type="match status" value="1"/>
</dbReference>
<evidence type="ECO:0000313" key="11">
    <source>
        <dbReference type="EMBL" id="GIH07281.1"/>
    </source>
</evidence>
<dbReference type="PIRSF" id="PIRSF000189">
    <property type="entry name" value="D-aa_oxidase"/>
    <property type="match status" value="1"/>
</dbReference>
<evidence type="ECO:0000256" key="9">
    <source>
        <dbReference type="PIRSR" id="PIRSR000189-1"/>
    </source>
</evidence>
<feature type="binding site" evidence="9">
    <location>
        <position position="172"/>
    </location>
    <ligand>
        <name>FAD</name>
        <dbReference type="ChEBI" id="CHEBI:57692"/>
    </ligand>
</feature>
<dbReference type="GO" id="GO:0071949">
    <property type="term" value="F:FAD binding"/>
    <property type="evidence" value="ECO:0007669"/>
    <property type="project" value="InterPro"/>
</dbReference>
<evidence type="ECO:0000256" key="3">
    <source>
        <dbReference type="ARBA" id="ARBA00022630"/>
    </source>
</evidence>
<dbReference type="Proteomes" id="UP000612899">
    <property type="component" value="Unassembled WGS sequence"/>
</dbReference>
<comment type="similarity">
    <text evidence="2">Belongs to the DAMOX/DASOX family.</text>
</comment>
<protein>
    <recommendedName>
        <fullName evidence="7">D-amino-acid oxidase</fullName>
        <ecNumber evidence="6">1.4.3.3</ecNumber>
    </recommendedName>
</protein>
<evidence type="ECO:0000256" key="7">
    <source>
        <dbReference type="ARBA" id="ARBA00039751"/>
    </source>
</evidence>
<gene>
    <name evidence="11" type="primary">aao</name>
    <name evidence="11" type="ORF">Rhe02_53480</name>
</gene>
<sequence length="319" mass="34694">MGNSDQPVSVVGAGVSGMTTAVVLAEAGIEVEISSAMPPRQTTSAAAGACWSPYLVNHERATEWSEVTLAILAELANQDHTGVRIVGGIDASRVPTAAPNWTEKLNSFRLCHQNELPGGYLVGWWYEMPILDMPVYLDYLAARLARVGVEVQLRKIDSLHDLARDRIVINCTGVGARELCGDDLIMPARGQLVVVNNPGLTTFFQDCEEREEDLLYWLPQGDHVVLGGCTSRDSGSLEPDPEVAREIVKRCARIEPRLAEAKVIENRVGVRPSRKEVRLEEEGNIIHNYGHGGAGVTLSWGCAATVLELVKELGVAHRV</sequence>
<keyword evidence="3" id="KW-0285">Flavoprotein</keyword>
<comment type="caution">
    <text evidence="11">The sequence shown here is derived from an EMBL/GenBank/DDBJ whole genome shotgun (WGS) entry which is preliminary data.</text>
</comment>
<dbReference type="InterPro" id="IPR023209">
    <property type="entry name" value="DAO"/>
</dbReference>
<evidence type="ECO:0000256" key="4">
    <source>
        <dbReference type="ARBA" id="ARBA00022827"/>
    </source>
</evidence>
<reference evidence="11" key="1">
    <citation type="submission" date="2021-01" db="EMBL/GenBank/DDBJ databases">
        <title>Whole genome shotgun sequence of Rhizocola hellebori NBRC 109834.</title>
        <authorList>
            <person name="Komaki H."/>
            <person name="Tamura T."/>
        </authorList>
    </citation>
    <scope>NUCLEOTIDE SEQUENCE</scope>
    <source>
        <strain evidence="11">NBRC 109834</strain>
    </source>
</reference>
<dbReference type="PANTHER" id="PTHR11530">
    <property type="entry name" value="D-AMINO ACID OXIDASE"/>
    <property type="match status" value="1"/>
</dbReference>
<dbReference type="PANTHER" id="PTHR11530:SF11">
    <property type="entry name" value="D-ASPARTATE OXIDASE"/>
    <property type="match status" value="1"/>
</dbReference>
<comment type="catalytic activity">
    <reaction evidence="8">
        <text>a D-alpha-amino acid + O2 + H2O = a 2-oxocarboxylate + H2O2 + NH4(+)</text>
        <dbReference type="Rhea" id="RHEA:21816"/>
        <dbReference type="ChEBI" id="CHEBI:15377"/>
        <dbReference type="ChEBI" id="CHEBI:15379"/>
        <dbReference type="ChEBI" id="CHEBI:16240"/>
        <dbReference type="ChEBI" id="CHEBI:28938"/>
        <dbReference type="ChEBI" id="CHEBI:35179"/>
        <dbReference type="ChEBI" id="CHEBI:59871"/>
        <dbReference type="EC" id="1.4.3.3"/>
    </reaction>
    <physiologicalReaction direction="left-to-right" evidence="8">
        <dbReference type="Rhea" id="RHEA:21817"/>
    </physiologicalReaction>
</comment>
<feature type="binding site" evidence="9">
    <location>
        <begin position="292"/>
        <end position="297"/>
    </location>
    <ligand>
        <name>FAD</name>
        <dbReference type="ChEBI" id="CHEBI:57692"/>
    </ligand>
</feature>
<dbReference type="GO" id="GO:0005737">
    <property type="term" value="C:cytoplasm"/>
    <property type="evidence" value="ECO:0007669"/>
    <property type="project" value="TreeGrafter"/>
</dbReference>
<dbReference type="Pfam" id="PF01266">
    <property type="entry name" value="DAO"/>
    <property type="match status" value="1"/>
</dbReference>
<dbReference type="EC" id="1.4.3.3" evidence="6"/>
<dbReference type="InterPro" id="IPR006181">
    <property type="entry name" value="D-amino_acid_oxidase_CS"/>
</dbReference>